<accession>A0A7Y7PR69</accession>
<dbReference type="InterPro" id="IPR037682">
    <property type="entry name" value="TonB_C"/>
</dbReference>
<protein>
    <submittedName>
        <fullName evidence="6">TonB family protein</fullName>
    </submittedName>
</protein>
<dbReference type="Pfam" id="PF03544">
    <property type="entry name" value="TonB_C"/>
    <property type="match status" value="1"/>
</dbReference>
<evidence type="ECO:0000256" key="3">
    <source>
        <dbReference type="ARBA" id="ARBA00022989"/>
    </source>
</evidence>
<gene>
    <name evidence="6" type="ORF">HW554_15110</name>
</gene>
<proteinExistence type="predicted"/>
<evidence type="ECO:0000313" key="6">
    <source>
        <dbReference type="EMBL" id="NVO32543.1"/>
    </source>
</evidence>
<reference evidence="6 7" key="1">
    <citation type="submission" date="2020-05" db="EMBL/GenBank/DDBJ databases">
        <title>Hymenobacter terrestris sp. nov. and Hymenobacter lapidiphilus sp. nov., isolated from regoliths in Antarctica.</title>
        <authorList>
            <person name="Sedlacek I."/>
            <person name="Pantucek R."/>
            <person name="Zeman M."/>
            <person name="Holochova P."/>
            <person name="Kralova S."/>
            <person name="Stankova E."/>
            <person name="Sedo O."/>
            <person name="Micenkova L."/>
            <person name="Svec P."/>
            <person name="Gupta V."/>
            <person name="Sood U."/>
            <person name="Korpole U.S."/>
            <person name="Lal R."/>
        </authorList>
    </citation>
    <scope>NUCLEOTIDE SEQUENCE [LARGE SCALE GENOMIC DNA]</scope>
    <source>
        <strain evidence="6 7">P5342</strain>
    </source>
</reference>
<keyword evidence="3" id="KW-1133">Transmembrane helix</keyword>
<evidence type="ECO:0000256" key="1">
    <source>
        <dbReference type="ARBA" id="ARBA00004167"/>
    </source>
</evidence>
<dbReference type="AlphaFoldDB" id="A0A7Y7PR69"/>
<evidence type="ECO:0000256" key="4">
    <source>
        <dbReference type="ARBA" id="ARBA00023136"/>
    </source>
</evidence>
<dbReference type="GO" id="GO:0055085">
    <property type="term" value="P:transmembrane transport"/>
    <property type="evidence" value="ECO:0007669"/>
    <property type="project" value="InterPro"/>
</dbReference>
<keyword evidence="2" id="KW-0812">Transmembrane</keyword>
<dbReference type="GO" id="GO:0016020">
    <property type="term" value="C:membrane"/>
    <property type="evidence" value="ECO:0007669"/>
    <property type="project" value="UniProtKB-SubCell"/>
</dbReference>
<dbReference type="NCBIfam" id="TIGR01352">
    <property type="entry name" value="tonB_Cterm"/>
    <property type="match status" value="1"/>
</dbReference>
<feature type="domain" description="TonB C-terminal" evidence="5">
    <location>
        <begin position="103"/>
        <end position="167"/>
    </location>
</feature>
<sequence length="180" mass="20383">MMDWKLLNWLAHSFIPKYGRLPGLLLLLLGLPAVAQSSYNRWEALPVAAPQSVATQGQLNAKRKNAYWNNAPLIRRGIGQRLRDKQTLPEDKSYFDFYQRTIKFPVKALKTQTEGTVRIKVFINAAGEVTETQLLDSTTINGQGGRDALIQEAHRVLQQLRFEPAAEATEEEMSLLFVIM</sequence>
<keyword evidence="4" id="KW-0472">Membrane</keyword>
<keyword evidence="7" id="KW-1185">Reference proteome</keyword>
<dbReference type="InterPro" id="IPR006260">
    <property type="entry name" value="TonB/TolA_C"/>
</dbReference>
<dbReference type="SUPFAM" id="SSF74653">
    <property type="entry name" value="TolA/TonB C-terminal domain"/>
    <property type="match status" value="1"/>
</dbReference>
<comment type="subcellular location">
    <subcellularLocation>
        <location evidence="1">Membrane</location>
        <topology evidence="1">Single-pass membrane protein</topology>
    </subcellularLocation>
</comment>
<organism evidence="6 7">
    <name type="scientific">Hymenobacter lapidiphilus</name>
    <dbReference type="NCBI Taxonomy" id="2608003"/>
    <lineage>
        <taxon>Bacteria</taxon>
        <taxon>Pseudomonadati</taxon>
        <taxon>Bacteroidota</taxon>
        <taxon>Cytophagia</taxon>
        <taxon>Cytophagales</taxon>
        <taxon>Hymenobacteraceae</taxon>
        <taxon>Hymenobacter</taxon>
    </lineage>
</organism>
<dbReference type="Gene3D" id="3.30.1150.10">
    <property type="match status" value="1"/>
</dbReference>
<name>A0A7Y7PR69_9BACT</name>
<dbReference type="RefSeq" id="WP_176909409.1">
    <property type="nucleotide sequence ID" value="NZ_JABKAU010000031.1"/>
</dbReference>
<comment type="caution">
    <text evidence="6">The sequence shown here is derived from an EMBL/GenBank/DDBJ whole genome shotgun (WGS) entry which is preliminary data.</text>
</comment>
<dbReference type="EMBL" id="JABKAU010000031">
    <property type="protein sequence ID" value="NVO32543.1"/>
    <property type="molecule type" value="Genomic_DNA"/>
</dbReference>
<evidence type="ECO:0000259" key="5">
    <source>
        <dbReference type="Pfam" id="PF03544"/>
    </source>
</evidence>
<evidence type="ECO:0000256" key="2">
    <source>
        <dbReference type="ARBA" id="ARBA00022692"/>
    </source>
</evidence>
<dbReference type="Proteomes" id="UP000565521">
    <property type="component" value="Unassembled WGS sequence"/>
</dbReference>
<evidence type="ECO:0000313" key="7">
    <source>
        <dbReference type="Proteomes" id="UP000565521"/>
    </source>
</evidence>